<proteinExistence type="predicted"/>
<evidence type="ECO:0000313" key="1">
    <source>
        <dbReference type="EMBL" id="SPP64624.1"/>
    </source>
</evidence>
<protein>
    <submittedName>
        <fullName evidence="1">Uncharacterized protein</fullName>
    </submittedName>
</protein>
<accession>A0A330L481</accession>
<evidence type="ECO:0000313" key="2">
    <source>
        <dbReference type="Proteomes" id="UP000248168"/>
    </source>
</evidence>
<sequence length="21" mass="2364">MFHGTSDVVCFYLPSILHPCP</sequence>
<name>A0A330L481_9BACT</name>
<dbReference type="InParanoid" id="A0A330L481"/>
<dbReference type="EMBL" id="OUNR01000012">
    <property type="protein sequence ID" value="SPP64624.1"/>
    <property type="molecule type" value="Genomic_DNA"/>
</dbReference>
<reference evidence="2" key="1">
    <citation type="submission" date="2018-04" db="EMBL/GenBank/DDBJ databases">
        <authorList>
            <person name="Lucker S."/>
            <person name="Sakoula D."/>
        </authorList>
    </citation>
    <scope>NUCLEOTIDE SEQUENCE [LARGE SCALE GENOMIC DNA]</scope>
</reference>
<keyword evidence="2" id="KW-1185">Reference proteome</keyword>
<dbReference type="Proteomes" id="UP000248168">
    <property type="component" value="Unassembled WGS sequence"/>
</dbReference>
<organism evidence="1 2">
    <name type="scientific">Nitrospira lenta</name>
    <dbReference type="NCBI Taxonomy" id="1436998"/>
    <lineage>
        <taxon>Bacteria</taxon>
        <taxon>Pseudomonadati</taxon>
        <taxon>Nitrospirota</taxon>
        <taxon>Nitrospiria</taxon>
        <taxon>Nitrospirales</taxon>
        <taxon>Nitrospiraceae</taxon>
        <taxon>Nitrospira</taxon>
    </lineage>
</organism>
<gene>
    <name evidence="1" type="ORF">NITLEN_20264</name>
</gene>
<dbReference type="AlphaFoldDB" id="A0A330L481"/>